<evidence type="ECO:0000256" key="4">
    <source>
        <dbReference type="ARBA" id="ARBA00023140"/>
    </source>
</evidence>
<dbReference type="STRING" id="151549.A0A4C1SF29"/>
<dbReference type="Pfam" id="PF00501">
    <property type="entry name" value="AMP-binding"/>
    <property type="match status" value="1"/>
</dbReference>
<dbReference type="OrthoDB" id="10253869at2759"/>
<gene>
    <name evidence="6" type="ORF">EVAR_76981_1</name>
</gene>
<proteinExistence type="inferred from homology"/>
<dbReference type="EMBL" id="BGZK01000006">
    <property type="protein sequence ID" value="GBP00759.1"/>
    <property type="molecule type" value="Genomic_DNA"/>
</dbReference>
<evidence type="ECO:0000313" key="6">
    <source>
        <dbReference type="EMBL" id="GBP00759.1"/>
    </source>
</evidence>
<keyword evidence="3" id="KW-0436">Ligase</keyword>
<name>A0A4C1SF29_EUMVA</name>
<organism evidence="6 7">
    <name type="scientific">Eumeta variegata</name>
    <name type="common">Bagworm moth</name>
    <name type="synonym">Eumeta japonica</name>
    <dbReference type="NCBI Taxonomy" id="151549"/>
    <lineage>
        <taxon>Eukaryota</taxon>
        <taxon>Metazoa</taxon>
        <taxon>Ecdysozoa</taxon>
        <taxon>Arthropoda</taxon>
        <taxon>Hexapoda</taxon>
        <taxon>Insecta</taxon>
        <taxon>Pterygota</taxon>
        <taxon>Neoptera</taxon>
        <taxon>Endopterygota</taxon>
        <taxon>Lepidoptera</taxon>
        <taxon>Glossata</taxon>
        <taxon>Ditrysia</taxon>
        <taxon>Tineoidea</taxon>
        <taxon>Psychidae</taxon>
        <taxon>Oiketicinae</taxon>
        <taxon>Eumeta</taxon>
    </lineage>
</organism>
<dbReference type="AlphaFoldDB" id="A0A4C1SF29"/>
<dbReference type="Gene3D" id="3.40.50.12780">
    <property type="entry name" value="N-terminal domain of ligase-like"/>
    <property type="match status" value="1"/>
</dbReference>
<dbReference type="PANTHER" id="PTHR24096:SF149">
    <property type="entry name" value="AMP-BINDING DOMAIN-CONTAINING PROTEIN-RELATED"/>
    <property type="match status" value="1"/>
</dbReference>
<dbReference type="GO" id="GO:0004497">
    <property type="term" value="F:monooxygenase activity"/>
    <property type="evidence" value="ECO:0007669"/>
    <property type="project" value="UniProtKB-KW"/>
</dbReference>
<dbReference type="InterPro" id="IPR000873">
    <property type="entry name" value="AMP-dep_synth/lig_dom"/>
</dbReference>
<dbReference type="SUPFAM" id="SSF56801">
    <property type="entry name" value="Acetyl-CoA synthetase-like"/>
    <property type="match status" value="1"/>
</dbReference>
<accession>A0A4C1SF29</accession>
<evidence type="ECO:0000259" key="5">
    <source>
        <dbReference type="Pfam" id="PF00501"/>
    </source>
</evidence>
<keyword evidence="6" id="KW-0560">Oxidoreductase</keyword>
<evidence type="ECO:0000256" key="2">
    <source>
        <dbReference type="ARBA" id="ARBA00006432"/>
    </source>
</evidence>
<dbReference type="GO" id="GO:0005777">
    <property type="term" value="C:peroxisome"/>
    <property type="evidence" value="ECO:0007669"/>
    <property type="project" value="UniProtKB-SubCell"/>
</dbReference>
<reference evidence="6 7" key="1">
    <citation type="journal article" date="2019" name="Commun. Biol.">
        <title>The bagworm genome reveals a unique fibroin gene that provides high tensile strength.</title>
        <authorList>
            <person name="Kono N."/>
            <person name="Nakamura H."/>
            <person name="Ohtoshi R."/>
            <person name="Tomita M."/>
            <person name="Numata K."/>
            <person name="Arakawa K."/>
        </authorList>
    </citation>
    <scope>NUCLEOTIDE SEQUENCE [LARGE SCALE GENOMIC DNA]</scope>
</reference>
<evidence type="ECO:0000256" key="1">
    <source>
        <dbReference type="ARBA" id="ARBA00004275"/>
    </source>
</evidence>
<keyword evidence="6" id="KW-0503">Monooxygenase</keyword>
<feature type="domain" description="AMP-dependent synthetase/ligase" evidence="5">
    <location>
        <begin position="29"/>
        <end position="268"/>
    </location>
</feature>
<comment type="similarity">
    <text evidence="2">Belongs to the ATP-dependent AMP-binding enzyme family.</text>
</comment>
<protein>
    <submittedName>
        <fullName evidence="6">Luciferin 4-monooxygenase</fullName>
    </submittedName>
</protein>
<dbReference type="PANTHER" id="PTHR24096">
    <property type="entry name" value="LONG-CHAIN-FATTY-ACID--COA LIGASE"/>
    <property type="match status" value="1"/>
</dbReference>
<keyword evidence="4" id="KW-0576">Peroxisome</keyword>
<keyword evidence="7" id="KW-1185">Reference proteome</keyword>
<sequence>MEQEFKKALSNHNFGSRCHLGPIVLQSLAEHADFTIQIDAATGERQTKGDVLRKSVLLASAMRACGLRPGDVLALSGPNHLDLCIPYYAALYNGLPIFGVDPLFKYEEILSVLSYAKPKIAFCSPDKEKDFEAAAESLHLDIKIITFHRGERTMEGFIKEHSSEDDLINFKAADFEPSQIYAWLLSTSGSMGTPKAVAFTAQVVYEAMIFYKTFYFKENSVHLLMSPVQWLSYSVITIGAALTKATILTSSASRTIDHVVDVINKYKAEPEAYSLRTRHLPERAEQRLLVQLVLDIIQGVARTCHLFEIQIFIGIRSVNFGTIRVGSR</sequence>
<dbReference type="Proteomes" id="UP000299102">
    <property type="component" value="Unassembled WGS sequence"/>
</dbReference>
<dbReference type="InterPro" id="IPR042099">
    <property type="entry name" value="ANL_N_sf"/>
</dbReference>
<comment type="caution">
    <text evidence="6">The sequence shown here is derived from an EMBL/GenBank/DDBJ whole genome shotgun (WGS) entry which is preliminary data.</text>
</comment>
<evidence type="ECO:0000256" key="3">
    <source>
        <dbReference type="ARBA" id="ARBA00022598"/>
    </source>
</evidence>
<evidence type="ECO:0000313" key="7">
    <source>
        <dbReference type="Proteomes" id="UP000299102"/>
    </source>
</evidence>
<comment type="subcellular location">
    <subcellularLocation>
        <location evidence="1">Peroxisome</location>
    </subcellularLocation>
</comment>
<dbReference type="GO" id="GO:0016405">
    <property type="term" value="F:CoA-ligase activity"/>
    <property type="evidence" value="ECO:0007669"/>
    <property type="project" value="TreeGrafter"/>
</dbReference>